<dbReference type="CDD" id="cd06008">
    <property type="entry name" value="NF-X1-zinc-finger"/>
    <property type="match status" value="6"/>
</dbReference>
<evidence type="ECO:0000256" key="3">
    <source>
        <dbReference type="ARBA" id="ARBA00022723"/>
    </source>
</evidence>
<feature type="compositionally biased region" description="Low complexity" evidence="11">
    <location>
        <begin position="25"/>
        <end position="62"/>
    </location>
</feature>
<evidence type="ECO:0000256" key="7">
    <source>
        <dbReference type="ARBA" id="ARBA00023015"/>
    </source>
</evidence>
<feature type="compositionally biased region" description="Pro residues" evidence="11">
    <location>
        <begin position="1"/>
        <end position="11"/>
    </location>
</feature>
<keyword evidence="15" id="KW-1185">Reference proteome</keyword>
<dbReference type="eggNOG" id="KOG1952">
    <property type="taxonomic scope" value="Eukaryota"/>
</dbReference>
<comment type="similarity">
    <text evidence="2">Belongs to the NFX1 family.</text>
</comment>
<dbReference type="OMA" id="HICEERC"/>
<dbReference type="PROSITE" id="PS50016">
    <property type="entry name" value="ZF_PHD_2"/>
    <property type="match status" value="1"/>
</dbReference>
<keyword evidence="6" id="KW-0862">Zinc</keyword>
<keyword evidence="7" id="KW-0805">Transcription regulation</keyword>
<reference evidence="14 15" key="1">
    <citation type="journal article" date="2013" name="PLoS Genet.">
        <title>The genome and development-dependent transcriptomes of Pyronema confluens: a window into fungal evolution.</title>
        <authorList>
            <person name="Traeger S."/>
            <person name="Altegoer F."/>
            <person name="Freitag M."/>
            <person name="Gabaldon T."/>
            <person name="Kempken F."/>
            <person name="Kumar A."/>
            <person name="Marcet-Houben M."/>
            <person name="Poggeler S."/>
            <person name="Stajich J.E."/>
            <person name="Nowrousian M."/>
        </authorList>
    </citation>
    <scope>NUCLEOTIDE SEQUENCE [LARGE SCALE GENOMIC DNA]</scope>
    <source>
        <strain evidence="15">CBS 100304</strain>
        <tissue evidence="14">Vegetative mycelium</tissue>
    </source>
</reference>
<dbReference type="GO" id="GO:0008270">
    <property type="term" value="F:zinc ion binding"/>
    <property type="evidence" value="ECO:0007669"/>
    <property type="project" value="UniProtKB-KW"/>
</dbReference>
<evidence type="ECO:0000256" key="11">
    <source>
        <dbReference type="SAM" id="MobiDB-lite"/>
    </source>
</evidence>
<evidence type="ECO:0000313" key="15">
    <source>
        <dbReference type="Proteomes" id="UP000018144"/>
    </source>
</evidence>
<feature type="region of interest" description="Disordered" evidence="11">
    <location>
        <begin position="1180"/>
        <end position="1296"/>
    </location>
</feature>
<dbReference type="Proteomes" id="UP000018144">
    <property type="component" value="Unassembled WGS sequence"/>
</dbReference>
<dbReference type="PROSITE" id="PS51061">
    <property type="entry name" value="R3H"/>
    <property type="match status" value="1"/>
</dbReference>
<evidence type="ECO:0000256" key="1">
    <source>
        <dbReference type="ARBA" id="ARBA00004123"/>
    </source>
</evidence>
<dbReference type="PANTHER" id="PTHR12360:SF12">
    <property type="entry name" value="TRANSCRIPTIONAL REPRESSOR NF-X1"/>
    <property type="match status" value="1"/>
</dbReference>
<protein>
    <submittedName>
        <fullName evidence="14">Similar to FKBP12-associated protein 1 homolog acc. no. O74853</fullName>
    </submittedName>
</protein>
<feature type="region of interest" description="Disordered" evidence="11">
    <location>
        <begin position="1"/>
        <end position="232"/>
    </location>
</feature>
<feature type="compositionally biased region" description="Basic residues" evidence="11">
    <location>
        <begin position="63"/>
        <end position="73"/>
    </location>
</feature>
<evidence type="ECO:0000256" key="4">
    <source>
        <dbReference type="ARBA" id="ARBA00022737"/>
    </source>
</evidence>
<feature type="compositionally biased region" description="Low complexity" evidence="11">
    <location>
        <begin position="134"/>
        <end position="144"/>
    </location>
</feature>
<dbReference type="SMART" id="SM00393">
    <property type="entry name" value="R3H"/>
    <property type="match status" value="1"/>
</dbReference>
<gene>
    <name evidence="14" type="ORF">PCON_12832</name>
</gene>
<feature type="compositionally biased region" description="Basic residues" evidence="11">
    <location>
        <begin position="12"/>
        <end position="22"/>
    </location>
</feature>
<feature type="compositionally biased region" description="Basic residues" evidence="11">
    <location>
        <begin position="196"/>
        <end position="205"/>
    </location>
</feature>
<feature type="domain" description="R3H" evidence="13">
    <location>
        <begin position="916"/>
        <end position="979"/>
    </location>
</feature>
<dbReference type="SMART" id="SM00438">
    <property type="entry name" value="ZnF_NFX"/>
    <property type="match status" value="7"/>
</dbReference>
<evidence type="ECO:0000256" key="9">
    <source>
        <dbReference type="ARBA" id="ARBA00023242"/>
    </source>
</evidence>
<dbReference type="Pfam" id="PF01424">
    <property type="entry name" value="R3H"/>
    <property type="match status" value="1"/>
</dbReference>
<keyword evidence="5 10" id="KW-0863">Zinc-finger</keyword>
<keyword evidence="3" id="KW-0479">Metal-binding</keyword>
<dbReference type="GO" id="GO:0005634">
    <property type="term" value="C:nucleus"/>
    <property type="evidence" value="ECO:0007669"/>
    <property type="project" value="UniProtKB-SubCell"/>
</dbReference>
<feature type="compositionally biased region" description="Low complexity" evidence="11">
    <location>
        <begin position="74"/>
        <end position="105"/>
    </location>
</feature>
<evidence type="ECO:0000256" key="10">
    <source>
        <dbReference type="PROSITE-ProRule" id="PRU00146"/>
    </source>
</evidence>
<name>U4L741_PYROM</name>
<evidence type="ECO:0000256" key="2">
    <source>
        <dbReference type="ARBA" id="ARBA00007269"/>
    </source>
</evidence>
<evidence type="ECO:0000259" key="12">
    <source>
        <dbReference type="PROSITE" id="PS50016"/>
    </source>
</evidence>
<feature type="compositionally biased region" description="Acidic residues" evidence="11">
    <location>
        <begin position="1191"/>
        <end position="1202"/>
    </location>
</feature>
<feature type="compositionally biased region" description="Basic and acidic residues" evidence="11">
    <location>
        <begin position="1271"/>
        <end position="1296"/>
    </location>
</feature>
<feature type="domain" description="PHD-type" evidence="12">
    <location>
        <begin position="260"/>
        <end position="324"/>
    </location>
</feature>
<evidence type="ECO:0000259" key="13">
    <source>
        <dbReference type="PROSITE" id="PS51061"/>
    </source>
</evidence>
<feature type="compositionally biased region" description="Basic and acidic residues" evidence="11">
    <location>
        <begin position="1203"/>
        <end position="1226"/>
    </location>
</feature>
<dbReference type="SUPFAM" id="SSF82708">
    <property type="entry name" value="R3H domain"/>
    <property type="match status" value="1"/>
</dbReference>
<evidence type="ECO:0000256" key="5">
    <source>
        <dbReference type="ARBA" id="ARBA00022771"/>
    </source>
</evidence>
<feature type="compositionally biased region" description="Acidic residues" evidence="11">
    <location>
        <begin position="1227"/>
        <end position="1238"/>
    </location>
</feature>
<comment type="subcellular location">
    <subcellularLocation>
        <location evidence="1">Nucleus</location>
    </subcellularLocation>
</comment>
<dbReference type="EMBL" id="HF935791">
    <property type="protein sequence ID" value="CCX13239.1"/>
    <property type="molecule type" value="Genomic_DNA"/>
</dbReference>
<keyword evidence="4" id="KW-0677">Repeat</keyword>
<dbReference type="Pfam" id="PF01422">
    <property type="entry name" value="zf-NF-X1"/>
    <property type="match status" value="7"/>
</dbReference>
<dbReference type="Gene3D" id="3.30.1370.50">
    <property type="entry name" value="R3H-like domain"/>
    <property type="match status" value="1"/>
</dbReference>
<dbReference type="GO" id="GO:0000977">
    <property type="term" value="F:RNA polymerase II transcription regulatory region sequence-specific DNA binding"/>
    <property type="evidence" value="ECO:0007669"/>
    <property type="project" value="TreeGrafter"/>
</dbReference>
<dbReference type="STRING" id="1076935.U4L741"/>
<evidence type="ECO:0000256" key="8">
    <source>
        <dbReference type="ARBA" id="ARBA00023163"/>
    </source>
</evidence>
<accession>U4L741</accession>
<keyword evidence="9" id="KW-0539">Nucleus</keyword>
<proteinExistence type="inferred from homology"/>
<dbReference type="InterPro" id="IPR019787">
    <property type="entry name" value="Znf_PHD-finger"/>
</dbReference>
<evidence type="ECO:0000313" key="14">
    <source>
        <dbReference type="EMBL" id="CCX13239.1"/>
    </source>
</evidence>
<dbReference type="InterPro" id="IPR000967">
    <property type="entry name" value="Znf_NFX1"/>
</dbReference>
<evidence type="ECO:0000256" key="6">
    <source>
        <dbReference type="ARBA" id="ARBA00022833"/>
    </source>
</evidence>
<dbReference type="PANTHER" id="PTHR12360">
    <property type="entry name" value="NUCLEAR TRANSCRIPTION FACTOR, X-BOX BINDING 1 NFX1"/>
    <property type="match status" value="1"/>
</dbReference>
<dbReference type="InterPro" id="IPR001374">
    <property type="entry name" value="R3H_dom"/>
</dbReference>
<organism evidence="14 15">
    <name type="scientific">Pyronema omphalodes (strain CBS 100304)</name>
    <name type="common">Pyronema confluens</name>
    <dbReference type="NCBI Taxonomy" id="1076935"/>
    <lineage>
        <taxon>Eukaryota</taxon>
        <taxon>Fungi</taxon>
        <taxon>Dikarya</taxon>
        <taxon>Ascomycota</taxon>
        <taxon>Pezizomycotina</taxon>
        <taxon>Pezizomycetes</taxon>
        <taxon>Pezizales</taxon>
        <taxon>Pyronemataceae</taxon>
        <taxon>Pyronema</taxon>
    </lineage>
</organism>
<dbReference type="InterPro" id="IPR036867">
    <property type="entry name" value="R3H_dom_sf"/>
</dbReference>
<keyword evidence="8" id="KW-0804">Transcription</keyword>
<feature type="compositionally biased region" description="Basic and acidic residues" evidence="11">
    <location>
        <begin position="1239"/>
        <end position="1255"/>
    </location>
</feature>
<dbReference type="GO" id="GO:0000122">
    <property type="term" value="P:negative regulation of transcription by RNA polymerase II"/>
    <property type="evidence" value="ECO:0007669"/>
    <property type="project" value="TreeGrafter"/>
</dbReference>
<sequence>MENPQPQPQPNRRPRHRPPRKPRNPEAASTSAPAAAGSAGPSAPSAPADALAPSTGSPAAAPRKPRNRNRKPAAHNANGETNGNANNNGNRAANGHANANGNLNGDPSHAHAHPHQHLDAAAPAFIPHPNTDGPANATPGAQGAPNPPNTPNAPRQNQRQPRNRNRKPATANGAIGAGGPQTQAPPAPAAPAAHNHNQRGGRRRAFGGQLTTGDGASESGGHNHGHSHQPHQQAYVPAYVPAAGEGDLTSQIHRDISTNSYECMVCYNDIGRKAKIWSCKCCWRVYHLHCITKWAKTAMEAPSRAPVGADGPVKQWRCPACNNASKEMPGGYTCWCGKETQPRGDGYAPPHSCGQTCGKQLESPKKCPHSCTQQCHAGPCPPCTGMGPVQFCFCGKENKQKRCVDTDYEGGWSCGQCCGDVMPCGEHFCDRPCHPLLCGSCQVKELVKCYCGNEMREMKCGDKEDPRESQRYHEVGDDEEDDEEEELDEWTGFYQCGKTCERLLNCGVHRCSKPCHEQDINPGICPTDPSVITHCPCGKTPLSFLLDSPRPNCEAPIPSCQKTCGKSLACGHPCTKTCHAGDCGTCLRRVEILCRCTKTVHTTLCHQGELVEPPQCIRSCRVSLNCSRHECGSKCCSGELKAVERLSTKRKLRPINNTIGLQIDDGFEPEHICTRPCGRLLKCGIHNCSMLCHRGPCGTCLEASFEELSCNCGRTVIQPPVPCGSKPPPCRFPCTRPKPCGHPAVPHDCHPDEEPCPNCPYLTEKPCLCGKKSIKAVPCWRDSVSCGMLCGKTLSCGTHACRTPCHSGPCEEPCRQACGKPRPACGHPCVEPCHAPFQCSEDRPCPAKVALKCPCGGIKSEVKCAATKAKPAGNSKELACTDACRARRLAMALALDPEREAQIYSEDTLAAYQRDPKWAQVIEQKMRSFCEALEQKRLQFAPMKAGMRLFVHALAEDWGLQSESQDPEPYRSVVVRKPVTFVATARKTIAEVIAGGAPGTAAAAAAAAATGSAGSAPTSRIGTPSLTQLKRPPRGPAVNAFYFRHIAVGTLSSDLERELAPVLKESQLRFDISWHGDEDVLLKPKTGSLGPEQVEAELNGLTMKLKRLVASKGLADSAETVWVGMDGKVKDAATAATAGGSGWSTVATARRPVLVNKPGVASMNGFAVFATGAAAEKAQEKKKKVKKEVVDDWEMEADEEEEKEAKSADEEGKDGEVSEGEVKSEIDGGEAFEDAQEEVQDKDKGKGKEVVRDEAAATPEEIQDTTVEEFVGEKKDTTQQDISEEVKEEEKEEAKV</sequence>
<feature type="region of interest" description="Disordered" evidence="11">
    <location>
        <begin position="1012"/>
        <end position="1032"/>
    </location>
</feature>
<dbReference type="OrthoDB" id="6512771at2759"/>
<dbReference type="InterPro" id="IPR034078">
    <property type="entry name" value="NFX1_fam"/>
</dbReference>
<dbReference type="GO" id="GO:0000981">
    <property type="term" value="F:DNA-binding transcription factor activity, RNA polymerase II-specific"/>
    <property type="evidence" value="ECO:0007669"/>
    <property type="project" value="TreeGrafter"/>
</dbReference>